<dbReference type="InterPro" id="IPR036188">
    <property type="entry name" value="FAD/NAD-bd_sf"/>
</dbReference>
<dbReference type="InParanoid" id="D0P4F3"/>
<evidence type="ECO:0000256" key="5">
    <source>
        <dbReference type="PIRSR" id="PIRSR000137-2"/>
    </source>
</evidence>
<evidence type="ECO:0000256" key="6">
    <source>
        <dbReference type="RuleBase" id="RU003968"/>
    </source>
</evidence>
<dbReference type="PROSITE" id="PS00623">
    <property type="entry name" value="GMC_OXRED_1"/>
    <property type="match status" value="1"/>
</dbReference>
<dbReference type="Pfam" id="PF00732">
    <property type="entry name" value="GMC_oxred_N"/>
    <property type="match status" value="1"/>
</dbReference>
<keyword evidence="10" id="KW-1185">Reference proteome</keyword>
<dbReference type="SUPFAM" id="SSF51905">
    <property type="entry name" value="FAD/NAD(P)-binding domain"/>
    <property type="match status" value="1"/>
</dbReference>
<dbReference type="PIRSF" id="PIRSF000137">
    <property type="entry name" value="Alcohol_oxidase"/>
    <property type="match status" value="1"/>
</dbReference>
<dbReference type="Gene3D" id="3.30.560.10">
    <property type="entry name" value="Glucose Oxidase, domain 3"/>
    <property type="match status" value="2"/>
</dbReference>
<evidence type="ECO:0000256" key="2">
    <source>
        <dbReference type="ARBA" id="ARBA00010790"/>
    </source>
</evidence>
<dbReference type="GeneID" id="9477814"/>
<name>D0P4F3_PHYIT</name>
<feature type="domain" description="Glucose-methanol-choline oxidoreductase N-terminal" evidence="7">
    <location>
        <begin position="64"/>
        <end position="87"/>
    </location>
</feature>
<evidence type="ECO:0000259" key="7">
    <source>
        <dbReference type="PROSITE" id="PS00623"/>
    </source>
</evidence>
<dbReference type="HOGENOM" id="CLU_002865_7_1_1"/>
<comment type="cofactor">
    <cofactor evidence="1 5">
        <name>FAD</name>
        <dbReference type="ChEBI" id="CHEBI:57692"/>
    </cofactor>
</comment>
<proteinExistence type="inferred from homology"/>
<organism evidence="9 10">
    <name type="scientific">Phytophthora infestans (strain T30-4)</name>
    <name type="common">Potato late blight agent</name>
    <dbReference type="NCBI Taxonomy" id="403677"/>
    <lineage>
        <taxon>Eukaryota</taxon>
        <taxon>Sar</taxon>
        <taxon>Stramenopiles</taxon>
        <taxon>Oomycota</taxon>
        <taxon>Peronosporomycetes</taxon>
        <taxon>Peronosporales</taxon>
        <taxon>Peronosporaceae</taxon>
        <taxon>Phytophthora</taxon>
    </lineage>
</organism>
<evidence type="ECO:0000313" key="10">
    <source>
        <dbReference type="Proteomes" id="UP000006643"/>
    </source>
</evidence>
<dbReference type="AlphaFoldDB" id="D0P4F3"/>
<protein>
    <submittedName>
        <fullName evidence="9">Choline dehydrogenase, putative</fullName>
    </submittedName>
</protein>
<dbReference type="eggNOG" id="KOG1238">
    <property type="taxonomic scope" value="Eukaryota"/>
</dbReference>
<evidence type="ECO:0000256" key="3">
    <source>
        <dbReference type="ARBA" id="ARBA00022630"/>
    </source>
</evidence>
<dbReference type="InterPro" id="IPR000172">
    <property type="entry name" value="GMC_OxRdtase_N"/>
</dbReference>
<dbReference type="PROSITE" id="PS00624">
    <property type="entry name" value="GMC_OXRED_2"/>
    <property type="match status" value="1"/>
</dbReference>
<dbReference type="Proteomes" id="UP000006643">
    <property type="component" value="Unassembled WGS sequence"/>
</dbReference>
<dbReference type="STRING" id="403677.D0P4F3"/>
<gene>
    <name evidence="9" type="ORF">PITG_21308</name>
</gene>
<evidence type="ECO:0000259" key="8">
    <source>
        <dbReference type="PROSITE" id="PS00624"/>
    </source>
</evidence>
<dbReference type="PANTHER" id="PTHR11552">
    <property type="entry name" value="GLUCOSE-METHANOL-CHOLINE GMC OXIDOREDUCTASE"/>
    <property type="match status" value="1"/>
</dbReference>
<accession>D0P4F3</accession>
<dbReference type="PROSITE" id="PS51257">
    <property type="entry name" value="PROKAR_LIPOPROTEIN"/>
    <property type="match status" value="1"/>
</dbReference>
<keyword evidence="4 5" id="KW-0274">FAD</keyword>
<comment type="similarity">
    <text evidence="2 6">Belongs to the GMC oxidoreductase family.</text>
</comment>
<dbReference type="EMBL" id="DS028596">
    <property type="protein sequence ID" value="EEY65408.1"/>
    <property type="molecule type" value="Genomic_DNA"/>
</dbReference>
<keyword evidence="3 6" id="KW-0285">Flavoprotein</keyword>
<feature type="binding site" evidence="5">
    <location>
        <position position="66"/>
    </location>
    <ligand>
        <name>FAD</name>
        <dbReference type="ChEBI" id="CHEBI:57692"/>
    </ligand>
</feature>
<evidence type="ECO:0000256" key="1">
    <source>
        <dbReference type="ARBA" id="ARBA00001974"/>
    </source>
</evidence>
<dbReference type="InterPro" id="IPR012132">
    <property type="entry name" value="GMC_OxRdtase"/>
</dbReference>
<dbReference type="PANTHER" id="PTHR11552:SF147">
    <property type="entry name" value="CHOLINE DEHYDROGENASE, MITOCHONDRIAL"/>
    <property type="match status" value="1"/>
</dbReference>
<sequence>MIRHVLRLPCRRGVSTLRTVQEFDYVIVGGGSAGCVLANRLSADASNSVLLQHLNGRCLTWPRGRVLGGSSSINAMLYSRGHSLDYDDWQQAGADGWSYADCLPYFKKAQTHSLGADEYRGGDGTLHVTTTRPAAVPNDVNGHQQEGVGWLDHTIHNGQRCSASAAYLTDSVLARENLIVATDTFVNKVLFEGKKAVILSSGAINSPQLLMLSGVGDAEHLRKIGVPVAHHLPAVGQNMEEHLGVYLHVACKKPVTLYHATPHFPRKMAWMGIQWLVSKTRMGTSSHIEAGGFFRSASGKRHPDLKWQFLPGASDEDRQLLRDGHAMMLHCTALRATSRGYIKLRSANPRDSPVIQPNYLATESDRVDMRNGVRLTREVLMQQALDEYRGEAISPIAGVQSDAEIDAWIRQNASTDYHPSSTNRMVHGLEGLRVVDASIMPNNVSGNLNAPTIMLAEKAADIILGNPAPPKSNALVYESTNWETSQR</sequence>
<evidence type="ECO:0000256" key="4">
    <source>
        <dbReference type="ARBA" id="ARBA00022827"/>
    </source>
</evidence>
<dbReference type="Gene3D" id="3.50.50.60">
    <property type="entry name" value="FAD/NAD(P)-binding domain"/>
    <property type="match status" value="3"/>
</dbReference>
<dbReference type="VEuPathDB" id="FungiDB:PITG_21308"/>
<dbReference type="Pfam" id="PF05199">
    <property type="entry name" value="GMC_oxred_C"/>
    <property type="match status" value="1"/>
</dbReference>
<dbReference type="SUPFAM" id="SSF54373">
    <property type="entry name" value="FAD-linked reductases, C-terminal domain"/>
    <property type="match status" value="1"/>
</dbReference>
<feature type="binding site" evidence="5">
    <location>
        <position position="186"/>
    </location>
    <ligand>
        <name>FAD</name>
        <dbReference type="ChEBI" id="CHEBI:57692"/>
    </ligand>
</feature>
<dbReference type="GO" id="GO:0050660">
    <property type="term" value="F:flavin adenine dinucleotide binding"/>
    <property type="evidence" value="ECO:0007669"/>
    <property type="project" value="InterPro"/>
</dbReference>
<dbReference type="KEGG" id="pif:PITG_21308"/>
<dbReference type="OrthoDB" id="269227at2759"/>
<reference evidence="10" key="1">
    <citation type="journal article" date="2009" name="Nature">
        <title>Genome sequence and analysis of the Irish potato famine pathogen Phytophthora infestans.</title>
        <authorList>
            <consortium name="The Broad Institute Genome Sequencing Platform"/>
            <person name="Haas B.J."/>
            <person name="Kamoun S."/>
            <person name="Zody M.C."/>
            <person name="Jiang R.H."/>
            <person name="Handsaker R.E."/>
            <person name="Cano L.M."/>
            <person name="Grabherr M."/>
            <person name="Kodira C.D."/>
            <person name="Raffaele S."/>
            <person name="Torto-Alalibo T."/>
            <person name="Bozkurt T.O."/>
            <person name="Ah-Fong A.M."/>
            <person name="Alvarado L."/>
            <person name="Anderson V.L."/>
            <person name="Armstrong M.R."/>
            <person name="Avrova A."/>
            <person name="Baxter L."/>
            <person name="Beynon J."/>
            <person name="Boevink P.C."/>
            <person name="Bollmann S.R."/>
            <person name="Bos J.I."/>
            <person name="Bulone V."/>
            <person name="Cai G."/>
            <person name="Cakir C."/>
            <person name="Carrington J.C."/>
            <person name="Chawner M."/>
            <person name="Conti L."/>
            <person name="Costanzo S."/>
            <person name="Ewan R."/>
            <person name="Fahlgren N."/>
            <person name="Fischbach M.A."/>
            <person name="Fugelstad J."/>
            <person name="Gilroy E.M."/>
            <person name="Gnerre S."/>
            <person name="Green P.J."/>
            <person name="Grenville-Briggs L.J."/>
            <person name="Griffith J."/>
            <person name="Grunwald N.J."/>
            <person name="Horn K."/>
            <person name="Horner N.R."/>
            <person name="Hu C.H."/>
            <person name="Huitema E."/>
            <person name="Jeong D.H."/>
            <person name="Jones A.M."/>
            <person name="Jones J.D."/>
            <person name="Jones R.W."/>
            <person name="Karlsson E.K."/>
            <person name="Kunjeti S.G."/>
            <person name="Lamour K."/>
            <person name="Liu Z."/>
            <person name="Ma L."/>
            <person name="Maclean D."/>
            <person name="Chibucos M.C."/>
            <person name="McDonald H."/>
            <person name="McWalters J."/>
            <person name="Meijer H.J."/>
            <person name="Morgan W."/>
            <person name="Morris P.F."/>
            <person name="Munro C.A."/>
            <person name="O'Neill K."/>
            <person name="Ospina-Giraldo M."/>
            <person name="Pinzon A."/>
            <person name="Pritchard L."/>
            <person name="Ramsahoye B."/>
            <person name="Ren Q."/>
            <person name="Restrepo S."/>
            <person name="Roy S."/>
            <person name="Sadanandom A."/>
            <person name="Savidor A."/>
            <person name="Schornack S."/>
            <person name="Schwartz D.C."/>
            <person name="Schumann U.D."/>
            <person name="Schwessinger B."/>
            <person name="Seyer L."/>
            <person name="Sharpe T."/>
            <person name="Silvar C."/>
            <person name="Song J."/>
            <person name="Studholme D.J."/>
            <person name="Sykes S."/>
            <person name="Thines M."/>
            <person name="van de Vondervoort P.J."/>
            <person name="Phuntumart V."/>
            <person name="Wawra S."/>
            <person name="Weide R."/>
            <person name="Win J."/>
            <person name="Young C."/>
            <person name="Zhou S."/>
            <person name="Fry W."/>
            <person name="Meyers B.C."/>
            <person name="van West P."/>
            <person name="Ristaino J."/>
            <person name="Govers F."/>
            <person name="Birch P.R."/>
            <person name="Whisson S.C."/>
            <person name="Judelson H.S."/>
            <person name="Nusbaum C."/>
        </authorList>
    </citation>
    <scope>NUCLEOTIDE SEQUENCE [LARGE SCALE GENOMIC DNA]</scope>
    <source>
        <strain evidence="10">T30-4</strain>
    </source>
</reference>
<feature type="domain" description="Glucose-methanol-choline oxidoreductase N-terminal" evidence="8">
    <location>
        <begin position="202"/>
        <end position="216"/>
    </location>
</feature>
<dbReference type="OMA" id="TDPDPNM"/>
<dbReference type="InterPro" id="IPR007867">
    <property type="entry name" value="GMC_OxRtase_C"/>
</dbReference>
<evidence type="ECO:0000313" key="9">
    <source>
        <dbReference type="EMBL" id="EEY65408.1"/>
    </source>
</evidence>
<dbReference type="GO" id="GO:0016614">
    <property type="term" value="F:oxidoreductase activity, acting on CH-OH group of donors"/>
    <property type="evidence" value="ECO:0007669"/>
    <property type="project" value="InterPro"/>
</dbReference>
<dbReference type="RefSeq" id="XP_002894819.1">
    <property type="nucleotide sequence ID" value="XM_002894773.1"/>
</dbReference>